<dbReference type="SUPFAM" id="SSF56112">
    <property type="entry name" value="Protein kinase-like (PK-like)"/>
    <property type="match status" value="1"/>
</dbReference>
<dbReference type="OrthoDB" id="334783at2"/>
<dbReference type="Proteomes" id="UP000018460">
    <property type="component" value="Unassembled WGS sequence"/>
</dbReference>
<protein>
    <recommendedName>
        <fullName evidence="1">Aminoglycoside phosphotransferase domain-containing protein</fullName>
    </recommendedName>
</protein>
<evidence type="ECO:0000313" key="2">
    <source>
        <dbReference type="EMBL" id="ENV82711.1"/>
    </source>
</evidence>
<dbReference type="InterPro" id="IPR011009">
    <property type="entry name" value="Kinase-like_dom_sf"/>
</dbReference>
<dbReference type="PANTHER" id="PTHR21310">
    <property type="entry name" value="AMINOGLYCOSIDE PHOSPHOTRANSFERASE-RELATED-RELATED"/>
    <property type="match status" value="1"/>
</dbReference>
<accession>N9CB20</accession>
<name>N9CB20_9GAMM</name>
<comment type="caution">
    <text evidence="2">The sequence shown here is derived from an EMBL/GenBank/DDBJ whole genome shotgun (WGS) entry which is preliminary data.</text>
</comment>
<dbReference type="PATRIC" id="fig|1120925.3.peg.1560"/>
<proteinExistence type="predicted"/>
<dbReference type="AlphaFoldDB" id="N9CB20"/>
<organism evidence="2 3">
    <name type="scientific">Acinetobacter bouvetii DSM 14964 = CIP 107468</name>
    <dbReference type="NCBI Taxonomy" id="1120925"/>
    <lineage>
        <taxon>Bacteria</taxon>
        <taxon>Pseudomonadati</taxon>
        <taxon>Pseudomonadota</taxon>
        <taxon>Gammaproteobacteria</taxon>
        <taxon>Moraxellales</taxon>
        <taxon>Moraxellaceae</taxon>
        <taxon>Acinetobacter</taxon>
    </lineage>
</organism>
<dbReference type="eggNOG" id="ENOG5031CRR">
    <property type="taxonomic scope" value="Bacteria"/>
</dbReference>
<evidence type="ECO:0000313" key="3">
    <source>
        <dbReference type="Proteomes" id="UP000018460"/>
    </source>
</evidence>
<dbReference type="InterPro" id="IPR002575">
    <property type="entry name" value="Aminoglycoside_PTrfase"/>
</dbReference>
<evidence type="ECO:0000259" key="1">
    <source>
        <dbReference type="Pfam" id="PF01636"/>
    </source>
</evidence>
<reference evidence="2 3" key="1">
    <citation type="submission" date="2013-02" db="EMBL/GenBank/DDBJ databases">
        <title>The Genome Sequence of Acinetobacter bouvetii CIP 107468.</title>
        <authorList>
            <consortium name="The Broad Institute Genome Sequencing Platform"/>
            <consortium name="The Broad Institute Genome Sequencing Center for Infectious Disease"/>
            <person name="Cerqueira G."/>
            <person name="Feldgarden M."/>
            <person name="Courvalin P."/>
            <person name="Perichon B."/>
            <person name="Grillot-Courvalin C."/>
            <person name="Clermont D."/>
            <person name="Rocha E."/>
            <person name="Yoon E.-J."/>
            <person name="Nemec A."/>
            <person name="Walker B."/>
            <person name="Young S.K."/>
            <person name="Zeng Q."/>
            <person name="Gargeya S."/>
            <person name="Fitzgerald M."/>
            <person name="Haas B."/>
            <person name="Abouelleil A."/>
            <person name="Alvarado L."/>
            <person name="Arachchi H.M."/>
            <person name="Berlin A.M."/>
            <person name="Chapman S.B."/>
            <person name="Dewar J."/>
            <person name="Goldberg J."/>
            <person name="Griggs A."/>
            <person name="Gujja S."/>
            <person name="Hansen M."/>
            <person name="Howarth C."/>
            <person name="Imamovic A."/>
            <person name="Larimer J."/>
            <person name="McCowan C."/>
            <person name="Murphy C."/>
            <person name="Neiman D."/>
            <person name="Pearson M."/>
            <person name="Priest M."/>
            <person name="Roberts A."/>
            <person name="Saif S."/>
            <person name="Shea T."/>
            <person name="Sisk P."/>
            <person name="Sykes S."/>
            <person name="Wortman J."/>
            <person name="Nusbaum C."/>
            <person name="Birren B."/>
        </authorList>
    </citation>
    <scope>NUCLEOTIDE SEQUENCE [LARGE SCALE GENOMIC DNA]</scope>
    <source>
        <strain evidence="2 3">CIP 107468</strain>
    </source>
</reference>
<gene>
    <name evidence="2" type="ORF">F941_01477</name>
</gene>
<sequence length="308" mass="35028">MKDLSDLKNRIQTTELKLVTQRNGSSVYEGYSPQGKVFIKITENKTANDRYFEILEALTDFPLTPNVLDQFEWKGLSVISMTAIEGMQADQALQNCTQAQKNALFYDIGLALGDLHHKIPQTDLLNMKFWKDRDGLSTHSALWNKQLDLMISKWVTRINPLSSDYQEFSSQLDELCQYDTALCEPAQLTLLHCDYIGRNILVGNDNRISGVIDFEAARIGDPIYDLAKIVWVNIDFSELGLRNAVLEGWECTYKQTVPKRKFLYYVGIQCLAAIAWTDTHCSSDGTDPIFRTSAIRTLKMVLNELHAL</sequence>
<dbReference type="Gene3D" id="3.90.1200.10">
    <property type="match status" value="1"/>
</dbReference>
<feature type="domain" description="Aminoglycoside phosphotransferase" evidence="1">
    <location>
        <begin position="49"/>
        <end position="250"/>
    </location>
</feature>
<keyword evidence="3" id="KW-1185">Reference proteome</keyword>
<dbReference type="RefSeq" id="WP_005009647.1">
    <property type="nucleotide sequence ID" value="NZ_KB849727.1"/>
</dbReference>
<dbReference type="Pfam" id="PF01636">
    <property type="entry name" value="APH"/>
    <property type="match status" value="1"/>
</dbReference>
<dbReference type="EMBL" id="APQD01000012">
    <property type="protein sequence ID" value="ENV82711.1"/>
    <property type="molecule type" value="Genomic_DNA"/>
</dbReference>
<dbReference type="InterPro" id="IPR051678">
    <property type="entry name" value="AGP_Transferase"/>
</dbReference>